<evidence type="ECO:0000256" key="12">
    <source>
        <dbReference type="PIRSR" id="PIRSR627057-2"/>
    </source>
</evidence>
<evidence type="ECO:0000256" key="8">
    <source>
        <dbReference type="ARBA" id="ARBA00022989"/>
    </source>
</evidence>
<dbReference type="Pfam" id="PF16491">
    <property type="entry name" value="Peptidase_M48_N"/>
    <property type="match status" value="1"/>
</dbReference>
<feature type="domain" description="CAAX prenyl protease 1 N-terminal" evidence="16">
    <location>
        <begin position="27"/>
        <end position="199"/>
    </location>
</feature>
<comment type="cofactor">
    <cofactor evidence="12 13">
        <name>Zn(2+)</name>
        <dbReference type="ChEBI" id="CHEBI:29105"/>
    </cofactor>
    <text evidence="12 13">Binds 1 zinc ion per subunit.</text>
</comment>
<dbReference type="GO" id="GO:0071586">
    <property type="term" value="P:CAAX-box protein processing"/>
    <property type="evidence" value="ECO:0007669"/>
    <property type="project" value="InterPro"/>
</dbReference>
<keyword evidence="5 13" id="KW-0378">Hydrolase</keyword>
<proteinExistence type="inferred from homology"/>
<feature type="active site" evidence="11">
    <location>
        <position position="273"/>
    </location>
</feature>
<feature type="binding site" evidence="12">
    <location>
        <position position="272"/>
    </location>
    <ligand>
        <name>Zn(2+)</name>
        <dbReference type="ChEBI" id="CHEBI:29105"/>
        <note>catalytic</note>
    </ligand>
</feature>
<dbReference type="Gene3D" id="3.30.2010.10">
    <property type="entry name" value="Metalloproteases ('zincins'), catalytic domain"/>
    <property type="match status" value="1"/>
</dbReference>
<dbReference type="FunFam" id="3.30.2010.10:FF:000002">
    <property type="entry name" value="CAAX prenyl protease"/>
    <property type="match status" value="1"/>
</dbReference>
<feature type="transmembrane region" description="Helical" evidence="14">
    <location>
        <begin position="94"/>
        <end position="121"/>
    </location>
</feature>
<feature type="binding site" evidence="12">
    <location>
        <position position="350"/>
    </location>
    <ligand>
        <name>Zn(2+)</name>
        <dbReference type="ChEBI" id="CHEBI:29105"/>
        <note>catalytic</note>
    </ligand>
</feature>
<feature type="transmembrane region" description="Helical" evidence="14">
    <location>
        <begin position="286"/>
        <end position="306"/>
    </location>
</feature>
<evidence type="ECO:0000256" key="7">
    <source>
        <dbReference type="ARBA" id="ARBA00022833"/>
    </source>
</evidence>
<evidence type="ECO:0000256" key="3">
    <source>
        <dbReference type="ARBA" id="ARBA00022692"/>
    </source>
</evidence>
<dbReference type="PANTHER" id="PTHR10120">
    <property type="entry name" value="CAAX PRENYL PROTEASE 1"/>
    <property type="match status" value="1"/>
</dbReference>
<dbReference type="CDD" id="cd07343">
    <property type="entry name" value="M48A_Zmpste24p_like"/>
    <property type="match status" value="1"/>
</dbReference>
<gene>
    <name evidence="17" type="ORF">ABR60_06510</name>
</gene>
<feature type="domain" description="Peptidase M48" evidence="15">
    <location>
        <begin position="204"/>
        <end position="405"/>
    </location>
</feature>
<dbReference type="InterPro" id="IPR027057">
    <property type="entry name" value="CAXX_Prtase_1"/>
</dbReference>
<evidence type="ECO:0000256" key="5">
    <source>
        <dbReference type="ARBA" id="ARBA00022801"/>
    </source>
</evidence>
<name>A0A0R2NZB8_9ACTN</name>
<evidence type="ECO:0008006" key="19">
    <source>
        <dbReference type="Google" id="ProtNLM"/>
    </source>
</evidence>
<accession>A0A0R2NZB8</accession>
<dbReference type="Proteomes" id="UP000053941">
    <property type="component" value="Unassembled WGS sequence"/>
</dbReference>
<evidence type="ECO:0000313" key="18">
    <source>
        <dbReference type="Proteomes" id="UP000053941"/>
    </source>
</evidence>
<dbReference type="EMBL" id="LIAS01000016">
    <property type="protein sequence ID" value="KRO31166.1"/>
    <property type="molecule type" value="Genomic_DNA"/>
</dbReference>
<protein>
    <recommendedName>
        <fullName evidence="19">Peptidase M48</fullName>
    </recommendedName>
</protein>
<dbReference type="GO" id="GO:0004222">
    <property type="term" value="F:metalloendopeptidase activity"/>
    <property type="evidence" value="ECO:0007669"/>
    <property type="project" value="InterPro"/>
</dbReference>
<feature type="active site" description="Proton donor" evidence="11">
    <location>
        <position position="354"/>
    </location>
</feature>
<feature type="transmembrane region" description="Helical" evidence="14">
    <location>
        <begin position="6"/>
        <end position="25"/>
    </location>
</feature>
<evidence type="ECO:0000256" key="11">
    <source>
        <dbReference type="PIRSR" id="PIRSR627057-1"/>
    </source>
</evidence>
<keyword evidence="10 14" id="KW-0472">Membrane</keyword>
<evidence type="ECO:0000256" key="13">
    <source>
        <dbReference type="RuleBase" id="RU003983"/>
    </source>
</evidence>
<comment type="subcellular location">
    <subcellularLocation>
        <location evidence="1">Endoplasmic reticulum membrane</location>
        <topology evidence="1">Multi-pass membrane protein</topology>
    </subcellularLocation>
</comment>
<evidence type="ECO:0000256" key="10">
    <source>
        <dbReference type="ARBA" id="ARBA00023136"/>
    </source>
</evidence>
<keyword evidence="7 12" id="KW-0862">Zinc</keyword>
<dbReference type="GO" id="GO:0046872">
    <property type="term" value="F:metal ion binding"/>
    <property type="evidence" value="ECO:0007669"/>
    <property type="project" value="UniProtKB-KW"/>
</dbReference>
<keyword evidence="3 14" id="KW-0812">Transmembrane</keyword>
<keyword evidence="9 13" id="KW-0482">Metalloprotease</keyword>
<evidence type="ECO:0000256" key="14">
    <source>
        <dbReference type="SAM" id="Phobius"/>
    </source>
</evidence>
<evidence type="ECO:0000256" key="2">
    <source>
        <dbReference type="ARBA" id="ARBA00022670"/>
    </source>
</evidence>
<dbReference type="InterPro" id="IPR032456">
    <property type="entry name" value="Peptidase_M48_N"/>
</dbReference>
<feature type="transmembrane region" description="Helical" evidence="14">
    <location>
        <begin position="142"/>
        <end position="164"/>
    </location>
</feature>
<evidence type="ECO:0000256" key="6">
    <source>
        <dbReference type="ARBA" id="ARBA00022824"/>
    </source>
</evidence>
<keyword evidence="6" id="KW-0256">Endoplasmic reticulum</keyword>
<keyword evidence="8 14" id="KW-1133">Transmembrane helix</keyword>
<feature type="binding site" evidence="12">
    <location>
        <position position="276"/>
    </location>
    <ligand>
        <name>Zn(2+)</name>
        <dbReference type="ChEBI" id="CHEBI:29105"/>
        <note>catalytic</note>
    </ligand>
</feature>
<keyword evidence="2 13" id="KW-0645">Protease</keyword>
<evidence type="ECO:0000256" key="9">
    <source>
        <dbReference type="ARBA" id="ARBA00023049"/>
    </source>
</evidence>
<feature type="transmembrane region" description="Helical" evidence="14">
    <location>
        <begin position="318"/>
        <end position="341"/>
    </location>
</feature>
<evidence type="ECO:0000313" key="17">
    <source>
        <dbReference type="EMBL" id="KRO31166.1"/>
    </source>
</evidence>
<evidence type="ECO:0000259" key="16">
    <source>
        <dbReference type="Pfam" id="PF16491"/>
    </source>
</evidence>
<comment type="caution">
    <text evidence="17">The sequence shown here is derived from an EMBL/GenBank/DDBJ whole genome shotgun (WGS) entry which is preliminary data.</text>
</comment>
<evidence type="ECO:0000256" key="1">
    <source>
        <dbReference type="ARBA" id="ARBA00004477"/>
    </source>
</evidence>
<sequence>MLLTALVVIVLVAYIIESILDNLNLSTARNALDPKIAHLYDAKERERSISYSAEKTRFGFISSTISTLILIFALSYGWFASLDNWARGIFDNQILVSLLFIASLSLISYLLGLPFTLYSTFKIEEKYGFNKTTPKVFFADTIKGAALATLIGGSLLTAVLWLYQELGSNFWILAWALLAVFSLLMFMFGTTLILPLFNKLEPIKDGPLKQGIEKYCASQGYNLGRLFVMDGSKRSSKANAFFSGLGSSKTIVLFDTLIEKLTTTEIIAVLAHEIGHYKKKHTLSMFIFSNIQTFATFALLGFLLGYPELSTALGASQSSFHLSALTFFILFTPLSIFLGLINNTWSRHNEYESDTFAKQTYKVEPMRSALSKISTDSLANLSPHPAYVAFNYTHPTLLQRLKNLE</sequence>
<feature type="transmembrane region" description="Helical" evidence="14">
    <location>
        <begin position="58"/>
        <end position="79"/>
    </location>
</feature>
<evidence type="ECO:0000259" key="15">
    <source>
        <dbReference type="Pfam" id="PF01435"/>
    </source>
</evidence>
<dbReference type="AlphaFoldDB" id="A0A0R2NZB8"/>
<reference evidence="17 18" key="1">
    <citation type="submission" date="2015-10" db="EMBL/GenBank/DDBJ databases">
        <title>Metagenome-Assembled Genomes uncover a global brackish microbiome.</title>
        <authorList>
            <person name="Hugerth L.W."/>
            <person name="Larsson J."/>
            <person name="Alneberg J."/>
            <person name="Lindh M.V."/>
            <person name="Legrand C."/>
            <person name="Pinhassi J."/>
            <person name="Andersson A.F."/>
        </authorList>
    </citation>
    <scope>NUCLEOTIDE SEQUENCE [LARGE SCALE GENOMIC DNA]</scope>
    <source>
        <strain evidence="17">BACL2 MAG-120802-bin41</strain>
    </source>
</reference>
<organism evidence="17 18">
    <name type="scientific">Actinobacteria bacterium BACL2 MAG-120802-bin41</name>
    <dbReference type="NCBI Taxonomy" id="1655568"/>
    <lineage>
        <taxon>Bacteria</taxon>
        <taxon>Bacillati</taxon>
        <taxon>Actinomycetota</taxon>
        <taxon>Actinomycetes</taxon>
        <taxon>Actinomycetes incertae sedis</taxon>
        <taxon>ac1 cluster</taxon>
    </lineage>
</organism>
<evidence type="ECO:0000256" key="4">
    <source>
        <dbReference type="ARBA" id="ARBA00022723"/>
    </source>
</evidence>
<feature type="transmembrane region" description="Helical" evidence="14">
    <location>
        <begin position="170"/>
        <end position="194"/>
    </location>
</feature>
<keyword evidence="4 12" id="KW-0479">Metal-binding</keyword>
<dbReference type="InterPro" id="IPR001915">
    <property type="entry name" value="Peptidase_M48"/>
</dbReference>
<comment type="similarity">
    <text evidence="13">Belongs to the peptidase M48 family.</text>
</comment>
<dbReference type="Pfam" id="PF01435">
    <property type="entry name" value="Peptidase_M48"/>
    <property type="match status" value="1"/>
</dbReference>